<comment type="similarity">
    <text evidence="1">Belongs to the short-chain dehydrogenases/reductases (SDR) family.</text>
</comment>
<dbReference type="InterPro" id="IPR020904">
    <property type="entry name" value="Sc_DH/Rdtase_CS"/>
</dbReference>
<dbReference type="PRINTS" id="PR00081">
    <property type="entry name" value="GDHRDH"/>
</dbReference>
<dbReference type="GO" id="GO:0016020">
    <property type="term" value="C:membrane"/>
    <property type="evidence" value="ECO:0007669"/>
    <property type="project" value="TreeGrafter"/>
</dbReference>
<dbReference type="Proteomes" id="UP000092498">
    <property type="component" value="Chromosome"/>
</dbReference>
<evidence type="ECO:0000256" key="1">
    <source>
        <dbReference type="ARBA" id="ARBA00006484"/>
    </source>
</evidence>
<sequence>MSGANTKRLALVTGASRGIGRAVALELARQNWRVIAVARAQKALEKLDDDIRALGGEATLIPLDLRDGSAIDQLAAPLFERFGKLDGLAACAGALGSLTPAHQATPAIIDETIQVNYLANQRLIRALHPLLRESDAGRAVFLTSGASKNPRAYWAPYAASKAALDALVISWAAEIGNITPMRANLFNPGPTRTSMRAKAFPGEDPMTLPAPEEVAPSVVQMLQPSYNENGAWVQFERAS</sequence>
<dbReference type="InterPro" id="IPR002347">
    <property type="entry name" value="SDR_fam"/>
</dbReference>
<dbReference type="Gene3D" id="3.40.50.720">
    <property type="entry name" value="NAD(P)-binding Rossmann-like Domain"/>
    <property type="match status" value="1"/>
</dbReference>
<dbReference type="PANTHER" id="PTHR44196:SF4">
    <property type="entry name" value="SHORT CHAIN DEHYDROGENASE"/>
    <property type="match status" value="1"/>
</dbReference>
<keyword evidence="2" id="KW-0560">Oxidoreductase</keyword>
<proteinExistence type="inferred from homology"/>
<evidence type="ECO:0000256" key="2">
    <source>
        <dbReference type="ARBA" id="ARBA00023002"/>
    </source>
</evidence>
<dbReference type="SUPFAM" id="SSF51735">
    <property type="entry name" value="NAD(P)-binding Rossmann-fold domains"/>
    <property type="match status" value="1"/>
</dbReference>
<dbReference type="RefSeq" id="WP_066767347.1">
    <property type="nucleotide sequence ID" value="NZ_CP013244.1"/>
</dbReference>
<accession>A0A1B1AE10</accession>
<dbReference type="EMBL" id="CP013244">
    <property type="protein sequence ID" value="ANP44798.1"/>
    <property type="molecule type" value="Genomic_DNA"/>
</dbReference>
<keyword evidence="4" id="KW-1185">Reference proteome</keyword>
<reference evidence="3 4" key="1">
    <citation type="submission" date="2015-11" db="EMBL/GenBank/DDBJ databases">
        <title>Whole-Genome Sequence of Candidatus Oderbacter manganicum from the National Park Lower Oder Valley, Germany.</title>
        <authorList>
            <person name="Braun B."/>
            <person name="Liere K."/>
            <person name="Szewzyk U."/>
        </authorList>
    </citation>
    <scope>NUCLEOTIDE SEQUENCE [LARGE SCALE GENOMIC DNA]</scope>
    <source>
        <strain evidence="3 4">OTSz_A_272</strain>
    </source>
</reference>
<dbReference type="InterPro" id="IPR036291">
    <property type="entry name" value="NAD(P)-bd_dom_sf"/>
</dbReference>
<protein>
    <submittedName>
        <fullName evidence="3">Oxidoreductase</fullName>
    </submittedName>
</protein>
<evidence type="ECO:0000313" key="3">
    <source>
        <dbReference type="EMBL" id="ANP44798.1"/>
    </source>
</evidence>
<dbReference type="FunCoup" id="A0A1B1AE10">
    <property type="interactions" value="75"/>
</dbReference>
<dbReference type="GO" id="GO:0016491">
    <property type="term" value="F:oxidoreductase activity"/>
    <property type="evidence" value="ECO:0007669"/>
    <property type="project" value="UniProtKB-KW"/>
</dbReference>
<dbReference type="PROSITE" id="PS00061">
    <property type="entry name" value="ADH_SHORT"/>
    <property type="match status" value="1"/>
</dbReference>
<gene>
    <name evidence="3" type="ORF">ATE48_02090</name>
</gene>
<name>A0A1B1AE10_9PROT</name>
<organism evidence="3 4">
    <name type="scientific">Candidatus Viadribacter manganicus</name>
    <dbReference type="NCBI Taxonomy" id="1759059"/>
    <lineage>
        <taxon>Bacteria</taxon>
        <taxon>Pseudomonadati</taxon>
        <taxon>Pseudomonadota</taxon>
        <taxon>Alphaproteobacteria</taxon>
        <taxon>Hyphomonadales</taxon>
        <taxon>Hyphomonadaceae</taxon>
        <taxon>Candidatus Viadribacter</taxon>
    </lineage>
</organism>
<evidence type="ECO:0000313" key="4">
    <source>
        <dbReference type="Proteomes" id="UP000092498"/>
    </source>
</evidence>
<dbReference type="KEGG" id="cbot:ATE48_02090"/>
<dbReference type="AlphaFoldDB" id="A0A1B1AE10"/>
<dbReference type="PANTHER" id="PTHR44196">
    <property type="entry name" value="DEHYDROGENASE/REDUCTASE SDR FAMILY MEMBER 7B"/>
    <property type="match status" value="1"/>
</dbReference>
<dbReference type="OrthoDB" id="9790785at2"/>
<dbReference type="InParanoid" id="A0A1B1AE10"/>
<dbReference type="Pfam" id="PF00106">
    <property type="entry name" value="adh_short"/>
    <property type="match status" value="1"/>
</dbReference>
<dbReference type="STRING" id="1759059.ATE48_02090"/>